<keyword evidence="1" id="KW-0812">Transmembrane</keyword>
<dbReference type="InterPro" id="IPR000160">
    <property type="entry name" value="GGDEF_dom"/>
</dbReference>
<dbReference type="InterPro" id="IPR035919">
    <property type="entry name" value="EAL_sf"/>
</dbReference>
<dbReference type="Pfam" id="PF00990">
    <property type="entry name" value="GGDEF"/>
    <property type="match status" value="1"/>
</dbReference>
<dbReference type="InterPro" id="IPR043128">
    <property type="entry name" value="Rev_trsase/Diguanyl_cyclase"/>
</dbReference>
<proteinExistence type="predicted"/>
<dbReference type="AlphaFoldDB" id="A0A1I3FPY9"/>
<protein>
    <submittedName>
        <fullName evidence="4">Diguanylate cyclase (GGDEF) domain-containing protein</fullName>
    </submittedName>
</protein>
<dbReference type="Pfam" id="PF00563">
    <property type="entry name" value="EAL"/>
    <property type="match status" value="1"/>
</dbReference>
<feature type="transmembrane region" description="Helical" evidence="1">
    <location>
        <begin position="21"/>
        <end position="43"/>
    </location>
</feature>
<evidence type="ECO:0000313" key="5">
    <source>
        <dbReference type="Proteomes" id="UP000243606"/>
    </source>
</evidence>
<gene>
    <name evidence="4" type="ORF">SAMN05216206_1566</name>
</gene>
<dbReference type="RefSeq" id="WP_090241071.1">
    <property type="nucleotide sequence ID" value="NZ_FOQL01000001.1"/>
</dbReference>
<organism evidence="4 5">
    <name type="scientific">Pseudomonas guineae</name>
    <dbReference type="NCBI Taxonomy" id="425504"/>
    <lineage>
        <taxon>Bacteria</taxon>
        <taxon>Pseudomonadati</taxon>
        <taxon>Pseudomonadota</taxon>
        <taxon>Gammaproteobacteria</taxon>
        <taxon>Pseudomonadales</taxon>
        <taxon>Pseudomonadaceae</taxon>
        <taxon>Pseudomonas</taxon>
    </lineage>
</organism>
<evidence type="ECO:0000259" key="3">
    <source>
        <dbReference type="PROSITE" id="PS50887"/>
    </source>
</evidence>
<dbReference type="OrthoDB" id="9759607at2"/>
<dbReference type="PANTHER" id="PTHR44757:SF2">
    <property type="entry name" value="BIOFILM ARCHITECTURE MAINTENANCE PROTEIN MBAA"/>
    <property type="match status" value="1"/>
</dbReference>
<dbReference type="PANTHER" id="PTHR44757">
    <property type="entry name" value="DIGUANYLATE CYCLASE DGCP"/>
    <property type="match status" value="1"/>
</dbReference>
<dbReference type="Gene3D" id="3.20.20.450">
    <property type="entry name" value="EAL domain"/>
    <property type="match status" value="1"/>
</dbReference>
<dbReference type="PROSITE" id="PS50887">
    <property type="entry name" value="GGDEF"/>
    <property type="match status" value="1"/>
</dbReference>
<evidence type="ECO:0000256" key="1">
    <source>
        <dbReference type="SAM" id="Phobius"/>
    </source>
</evidence>
<keyword evidence="1" id="KW-0472">Membrane</keyword>
<keyword evidence="5" id="KW-1185">Reference proteome</keyword>
<dbReference type="SUPFAM" id="SSF141868">
    <property type="entry name" value="EAL domain-like"/>
    <property type="match status" value="1"/>
</dbReference>
<dbReference type="CDD" id="cd01948">
    <property type="entry name" value="EAL"/>
    <property type="match status" value="1"/>
</dbReference>
<feature type="domain" description="EAL" evidence="2">
    <location>
        <begin position="526"/>
        <end position="776"/>
    </location>
</feature>
<evidence type="ECO:0000259" key="2">
    <source>
        <dbReference type="PROSITE" id="PS50883"/>
    </source>
</evidence>
<dbReference type="InterPro" id="IPR052155">
    <property type="entry name" value="Biofilm_reg_signaling"/>
</dbReference>
<feature type="transmembrane region" description="Helical" evidence="1">
    <location>
        <begin position="275"/>
        <end position="294"/>
    </location>
</feature>
<dbReference type="SUPFAM" id="SSF55073">
    <property type="entry name" value="Nucleotide cyclase"/>
    <property type="match status" value="1"/>
</dbReference>
<dbReference type="STRING" id="425504.SAMN05216206_1566"/>
<dbReference type="InterPro" id="IPR007892">
    <property type="entry name" value="CHASE4"/>
</dbReference>
<dbReference type="SMART" id="SM00052">
    <property type="entry name" value="EAL"/>
    <property type="match status" value="1"/>
</dbReference>
<dbReference type="EMBL" id="FOQL01000001">
    <property type="protein sequence ID" value="SFI13187.1"/>
    <property type="molecule type" value="Genomic_DNA"/>
</dbReference>
<dbReference type="CDD" id="cd01949">
    <property type="entry name" value="GGDEF"/>
    <property type="match status" value="1"/>
</dbReference>
<feature type="domain" description="GGDEF" evidence="3">
    <location>
        <begin position="386"/>
        <end position="517"/>
    </location>
</feature>
<dbReference type="Gene3D" id="3.30.70.270">
    <property type="match status" value="1"/>
</dbReference>
<sequence>MATIRKLQTLLGRDSLGLWMLLRLSALLFAVGGIFLWGSYYILDQRFDEFDQERYRQELLRVDAVFTQSQTSMKATLKDYAYWDDSRAFIEDQDPDYVSNNFTLDSLSNLRLGGVVITDASASPLMSLIVDAESQVVPMPNDLLAQLKPFLTPLGPENTSDTPTSSLQVINNQPFLIARSAIKNTQANLPANGLMYFLRPLDDQYLHYLQALTTVQFDLIITPPPADLAFAVTRNETPTGTYWVVTKQLSDLSAMLRVGGPSALLVQRQLTHQTLAANAIGLMICSLLGVYLIVHVRLLRRLQHFSRLANRHRRKPEAATRWPVQGADELDNLGTSLNELINEVESRHRDLSHIADHDPLTGIGNRRLLMSRLLALQQAQPSALKPASSLLLLDLDSFKLLNDGLGHEAGDDVLKITALRAQELVRSDDTVTRLGGDEFAILFEGVSPLKALPFAERLLKALEQPISYQGHKITVRASAGLTEVGVTLSKEDILRNADLALYEAKRRGKGQVAVFNDGFLLQASRRIYLEQALQTALQAEQLEVWFQPIIDTYSNKLVGLEALSRWSLAGELIPPDEFIQIAEETGLITQLGRLVFDRVGAALSTLRVDHPGLSCSVNLSVRQFRDTDLVAELSDCLQRYDLPPTALQLELTESMVAESSSEILPTMRLLVEQGFKFHLDDFGTGYSSLDRLRVLPFDTLKLDRRFVAPLSHGDELIARVIIHIGRDLGMRVIAEGAETEIEVMHLKALGCHEIQGFFFTEALTLDDLKRWITEYRQLAPSTPEEPLAANTKQSPQAI</sequence>
<dbReference type="InterPro" id="IPR029787">
    <property type="entry name" value="Nucleotide_cyclase"/>
</dbReference>
<dbReference type="NCBIfam" id="TIGR00254">
    <property type="entry name" value="GGDEF"/>
    <property type="match status" value="1"/>
</dbReference>
<dbReference type="Pfam" id="PF05228">
    <property type="entry name" value="CHASE4"/>
    <property type="match status" value="1"/>
</dbReference>
<dbReference type="Proteomes" id="UP000243606">
    <property type="component" value="Unassembled WGS sequence"/>
</dbReference>
<keyword evidence="1" id="KW-1133">Transmembrane helix</keyword>
<evidence type="ECO:0000313" key="4">
    <source>
        <dbReference type="EMBL" id="SFI13187.1"/>
    </source>
</evidence>
<accession>A0A1I3FPY9</accession>
<dbReference type="SMART" id="SM00267">
    <property type="entry name" value="GGDEF"/>
    <property type="match status" value="1"/>
</dbReference>
<dbReference type="InterPro" id="IPR001633">
    <property type="entry name" value="EAL_dom"/>
</dbReference>
<reference evidence="5" key="1">
    <citation type="submission" date="2016-10" db="EMBL/GenBank/DDBJ databases">
        <authorList>
            <person name="Varghese N."/>
            <person name="Submissions S."/>
        </authorList>
    </citation>
    <scope>NUCLEOTIDE SEQUENCE [LARGE SCALE GENOMIC DNA]</scope>
    <source>
        <strain evidence="5">LMG 24016</strain>
    </source>
</reference>
<name>A0A1I3FPY9_9PSED</name>
<dbReference type="PROSITE" id="PS50883">
    <property type="entry name" value="EAL"/>
    <property type="match status" value="1"/>
</dbReference>